<organism evidence="4">
    <name type="scientific">Proteus mirabilis</name>
    <dbReference type="NCBI Taxonomy" id="584"/>
    <lineage>
        <taxon>Bacteria</taxon>
        <taxon>Pseudomonadati</taxon>
        <taxon>Pseudomonadota</taxon>
        <taxon>Gammaproteobacteria</taxon>
        <taxon>Enterobacterales</taxon>
        <taxon>Morganellaceae</taxon>
        <taxon>Proteus</taxon>
    </lineage>
</organism>
<dbReference type="AlphaFoldDB" id="A0A385JMM3"/>
<dbReference type="Gene3D" id="2.160.10.10">
    <property type="entry name" value="Hexapeptide repeat proteins"/>
    <property type="match status" value="1"/>
</dbReference>
<keyword evidence="2" id="KW-0808">Transferase</keyword>
<keyword evidence="3" id="KW-0472">Membrane</keyword>
<comment type="similarity">
    <text evidence="1">Belongs to the transferase hexapeptide repeat family.</text>
</comment>
<dbReference type="PANTHER" id="PTHR23416">
    <property type="entry name" value="SIALIC ACID SYNTHASE-RELATED"/>
    <property type="match status" value="1"/>
</dbReference>
<reference evidence="4" key="1">
    <citation type="journal article" date="2017" name="PLoS ONE">
        <title>Genetic diversity of the O antigens of Proteus species and the development of a suspension array for molecular serotyping.</title>
        <authorList>
            <person name="Yu X."/>
            <person name="Torzewska A."/>
            <person name="Zhang X."/>
            <person name="Yin Z."/>
            <person name="Drzewiecka D."/>
            <person name="Cao H."/>
            <person name="Liu B."/>
            <person name="Knirel Y.A."/>
            <person name="Rozalski A."/>
            <person name="Wang L."/>
        </authorList>
    </citation>
    <scope>NUCLEOTIDE SEQUENCE</scope>
    <source>
        <strain evidence="4">PrK 49/57</strain>
    </source>
</reference>
<keyword evidence="3" id="KW-1133">Transmembrane helix</keyword>
<evidence type="ECO:0008006" key="5">
    <source>
        <dbReference type="Google" id="ProtNLM"/>
    </source>
</evidence>
<name>A0A385JMM3_PROMI</name>
<accession>A0A385JMM3</accession>
<dbReference type="InterPro" id="IPR001451">
    <property type="entry name" value="Hexapep"/>
</dbReference>
<dbReference type="InterPro" id="IPR051159">
    <property type="entry name" value="Hexapeptide_acetyltransf"/>
</dbReference>
<feature type="transmembrane region" description="Helical" evidence="3">
    <location>
        <begin position="20"/>
        <end position="44"/>
    </location>
</feature>
<proteinExistence type="inferred from homology"/>
<evidence type="ECO:0000256" key="3">
    <source>
        <dbReference type="SAM" id="Phobius"/>
    </source>
</evidence>
<dbReference type="GO" id="GO:0008374">
    <property type="term" value="F:O-acyltransferase activity"/>
    <property type="evidence" value="ECO:0007669"/>
    <property type="project" value="TreeGrafter"/>
</dbReference>
<dbReference type="SUPFAM" id="SSF51161">
    <property type="entry name" value="Trimeric LpxA-like enzymes"/>
    <property type="match status" value="1"/>
</dbReference>
<keyword evidence="3" id="KW-0812">Transmembrane</keyword>
<protein>
    <recommendedName>
        <fullName evidence="5">Acyltransferase</fullName>
    </recommendedName>
</protein>
<dbReference type="InterPro" id="IPR011004">
    <property type="entry name" value="Trimer_LpxA-like_sf"/>
</dbReference>
<sequence>MGTKMKKVKRIFLEEIWSFYQWIFLFIPGRVGHYTRGFFLSFFFKKHGKKITIKENVEIYHPENLIIGSGSGFGRNNVIDCIGGITIGNNVRFGPNVMIATMNHAQIGTSIGSAIKEKKAVKIGDNTWIGNGVTILPGVEIGDNCIIAAGAVVTKAVRSNTSVGGVPAKNLNL</sequence>
<dbReference type="PANTHER" id="PTHR23416:SF23">
    <property type="entry name" value="ACETYLTRANSFERASE C18B11.09C-RELATED"/>
    <property type="match status" value="1"/>
</dbReference>
<dbReference type="CDD" id="cd04647">
    <property type="entry name" value="LbH_MAT_like"/>
    <property type="match status" value="1"/>
</dbReference>
<dbReference type="GO" id="GO:0005829">
    <property type="term" value="C:cytosol"/>
    <property type="evidence" value="ECO:0007669"/>
    <property type="project" value="TreeGrafter"/>
</dbReference>
<evidence type="ECO:0000256" key="1">
    <source>
        <dbReference type="ARBA" id="ARBA00007274"/>
    </source>
</evidence>
<evidence type="ECO:0000256" key="2">
    <source>
        <dbReference type="ARBA" id="ARBA00022679"/>
    </source>
</evidence>
<evidence type="ECO:0000313" key="4">
    <source>
        <dbReference type="EMBL" id="AXY99599.1"/>
    </source>
</evidence>
<dbReference type="Pfam" id="PF00132">
    <property type="entry name" value="Hexapep"/>
    <property type="match status" value="1"/>
</dbReference>
<dbReference type="EMBL" id="KY710703">
    <property type="protein sequence ID" value="AXY99599.1"/>
    <property type="molecule type" value="Genomic_DNA"/>
</dbReference>